<dbReference type="CDD" id="cd11386">
    <property type="entry name" value="MCP_signal"/>
    <property type="match status" value="1"/>
</dbReference>
<evidence type="ECO:0000259" key="8">
    <source>
        <dbReference type="PROSITE" id="PS51753"/>
    </source>
</evidence>
<dbReference type="SMART" id="SM00304">
    <property type="entry name" value="HAMP"/>
    <property type="match status" value="1"/>
</dbReference>
<dbReference type="SUPFAM" id="SSF58104">
    <property type="entry name" value="Methyl-accepting chemotaxis protein (MCP) signaling domain"/>
    <property type="match status" value="1"/>
</dbReference>
<dbReference type="InterPro" id="IPR004089">
    <property type="entry name" value="MCPsignal_dom"/>
</dbReference>
<dbReference type="InterPro" id="IPR003660">
    <property type="entry name" value="HAMP_dom"/>
</dbReference>
<keyword evidence="5" id="KW-0812">Transmembrane</keyword>
<sequence>MAYINRVLENISVRTKLLLGFGLVLVLTLAISITGWWSITSLGVRGERMLDIATLNDLARDMRIARLSYTLTASTADANSVTEQLGKLDSHLAHSRSVFTSELSVPQLKQASEAVRRYRQDYADLVEGIKGREAARPAFTKHADTATAELQTLANRIASQDRSQGERDAITRAQSLLVQARAQVGEYAYTLNPEFEPLARAAIQQSGVSVRALDKLLVPSEPESVQAVQKSLDAFREVFGQFGDAQAAVEVTQFALDADMEKLFAASQRLAQIQAQERADDEQRAHGLLAVATGVVLLLGVLAALGITRMIVRPLMATLQRAEQVANGDLSHDVVVTRRDELGMLQASMQRMTLNLRDLIGGLRDGVVQLASSAEQLSAVTAQTSSGVNGQQQETDQLATAMGEMTAAVHEVARSAERASDAAVHANREAGEGNEVVVQAIGQIERLANEVVQSTVAMTDLKRESEKIGSVLDVIKAVAQQTNLLALNAAIEAARAGEAGRGFAVVADEVRSLAQRAKDSTEEIEQLIAGLQRGTLQVASSLESSRALTDSSVELARRAGVSLGSITRSVSTIESMNHQIATAAEQQSSVTEGINRSVTTVREISEQTSAASQETATSSVKLAQLGAHLQTMVGRFTF</sequence>
<dbReference type="GO" id="GO:0006935">
    <property type="term" value="P:chemotaxis"/>
    <property type="evidence" value="ECO:0007669"/>
    <property type="project" value="UniProtKB-ARBA"/>
</dbReference>
<feature type="domain" description="HAMP" evidence="7">
    <location>
        <begin position="309"/>
        <end position="361"/>
    </location>
</feature>
<dbReference type="Pfam" id="PF16591">
    <property type="entry name" value="HBM"/>
    <property type="match status" value="1"/>
</dbReference>
<feature type="transmembrane region" description="Helical" evidence="5">
    <location>
        <begin position="17"/>
        <end position="39"/>
    </location>
</feature>
<feature type="domain" description="HBM" evidence="8">
    <location>
        <begin position="44"/>
        <end position="282"/>
    </location>
</feature>
<dbReference type="PANTHER" id="PTHR32089:SF120">
    <property type="entry name" value="METHYL-ACCEPTING CHEMOTAXIS PROTEIN TLPQ"/>
    <property type="match status" value="1"/>
</dbReference>
<dbReference type="PROSITE" id="PS50885">
    <property type="entry name" value="HAMP"/>
    <property type="match status" value="1"/>
</dbReference>
<keyword evidence="2 4" id="KW-0807">Transducer</keyword>
<comment type="subcellular location">
    <subcellularLocation>
        <location evidence="1">Membrane</location>
    </subcellularLocation>
</comment>
<dbReference type="Proteomes" id="UP000325161">
    <property type="component" value="Chromosome"/>
</dbReference>
<keyword evidence="5" id="KW-1133">Transmembrane helix</keyword>
<dbReference type="InterPro" id="IPR032255">
    <property type="entry name" value="HBM"/>
</dbReference>
<evidence type="ECO:0000256" key="1">
    <source>
        <dbReference type="ARBA" id="ARBA00004370"/>
    </source>
</evidence>
<keyword evidence="5" id="KW-0472">Membrane</keyword>
<dbReference type="PROSITE" id="PS50111">
    <property type="entry name" value="CHEMOTAXIS_TRANSDUC_2"/>
    <property type="match status" value="1"/>
</dbReference>
<dbReference type="Pfam" id="PF00015">
    <property type="entry name" value="MCPsignal"/>
    <property type="match status" value="1"/>
</dbReference>
<dbReference type="GO" id="GO:0016020">
    <property type="term" value="C:membrane"/>
    <property type="evidence" value="ECO:0007669"/>
    <property type="project" value="UniProtKB-SubCell"/>
</dbReference>
<dbReference type="SMART" id="SM01358">
    <property type="entry name" value="HBM"/>
    <property type="match status" value="1"/>
</dbReference>
<feature type="transmembrane region" description="Helical" evidence="5">
    <location>
        <begin position="288"/>
        <end position="312"/>
    </location>
</feature>
<dbReference type="OrthoDB" id="9806477at2"/>
<proteinExistence type="inferred from homology"/>
<dbReference type="RefSeq" id="WP_148817769.1">
    <property type="nucleotide sequence ID" value="NZ_CP043046.1"/>
</dbReference>
<accession>A0A5C0B3S0</accession>
<evidence type="ECO:0000256" key="3">
    <source>
        <dbReference type="ARBA" id="ARBA00029447"/>
    </source>
</evidence>
<dbReference type="PROSITE" id="PS51753">
    <property type="entry name" value="HBM"/>
    <property type="match status" value="1"/>
</dbReference>
<dbReference type="Gene3D" id="1.10.287.950">
    <property type="entry name" value="Methyl-accepting chemotaxis protein"/>
    <property type="match status" value="1"/>
</dbReference>
<dbReference type="CDD" id="cd06225">
    <property type="entry name" value="HAMP"/>
    <property type="match status" value="1"/>
</dbReference>
<organism evidence="9 10">
    <name type="scientific">Pigmentiphaga aceris</name>
    <dbReference type="NCBI Taxonomy" id="1940612"/>
    <lineage>
        <taxon>Bacteria</taxon>
        <taxon>Pseudomonadati</taxon>
        <taxon>Pseudomonadota</taxon>
        <taxon>Betaproteobacteria</taxon>
        <taxon>Burkholderiales</taxon>
        <taxon>Alcaligenaceae</taxon>
        <taxon>Pigmentiphaga</taxon>
    </lineage>
</organism>
<evidence type="ECO:0000256" key="4">
    <source>
        <dbReference type="PROSITE-ProRule" id="PRU00284"/>
    </source>
</evidence>
<dbReference type="SMART" id="SM00283">
    <property type="entry name" value="MA"/>
    <property type="match status" value="1"/>
</dbReference>
<dbReference type="EMBL" id="CP043046">
    <property type="protein sequence ID" value="QEI08313.1"/>
    <property type="molecule type" value="Genomic_DNA"/>
</dbReference>
<name>A0A5C0B3S0_9BURK</name>
<dbReference type="AlphaFoldDB" id="A0A5C0B3S0"/>
<evidence type="ECO:0000313" key="9">
    <source>
        <dbReference type="EMBL" id="QEI08313.1"/>
    </source>
</evidence>
<dbReference type="Pfam" id="PF00672">
    <property type="entry name" value="HAMP"/>
    <property type="match status" value="1"/>
</dbReference>
<dbReference type="GO" id="GO:0007165">
    <property type="term" value="P:signal transduction"/>
    <property type="evidence" value="ECO:0007669"/>
    <property type="project" value="UniProtKB-KW"/>
</dbReference>
<keyword evidence="10" id="KW-1185">Reference proteome</keyword>
<gene>
    <name evidence="9" type="ORF">FXN63_22605</name>
</gene>
<dbReference type="KEGG" id="pacr:FXN63_22605"/>
<protein>
    <submittedName>
        <fullName evidence="9">HAMP domain-containing protein</fullName>
    </submittedName>
</protein>
<evidence type="ECO:0000256" key="5">
    <source>
        <dbReference type="SAM" id="Phobius"/>
    </source>
</evidence>
<feature type="domain" description="Methyl-accepting transducer" evidence="6">
    <location>
        <begin position="366"/>
        <end position="602"/>
    </location>
</feature>
<evidence type="ECO:0000259" key="6">
    <source>
        <dbReference type="PROSITE" id="PS50111"/>
    </source>
</evidence>
<evidence type="ECO:0000256" key="2">
    <source>
        <dbReference type="ARBA" id="ARBA00023224"/>
    </source>
</evidence>
<dbReference type="Gene3D" id="1.20.1440.210">
    <property type="match status" value="2"/>
</dbReference>
<reference evidence="9 10" key="1">
    <citation type="submission" date="2019-08" db="EMBL/GenBank/DDBJ databases">
        <title>Amphibian skin-associated Pigmentiphaga: genome sequence and occurrence across geography and hosts.</title>
        <authorList>
            <person name="Bletz M.C."/>
            <person name="Bunk B."/>
            <person name="Sproeer C."/>
            <person name="Biwer P."/>
            <person name="Reiter S."/>
            <person name="Rabemananjara F.C.E."/>
            <person name="Schulz S."/>
            <person name="Overmann J."/>
            <person name="Vences M."/>
        </authorList>
    </citation>
    <scope>NUCLEOTIDE SEQUENCE [LARGE SCALE GENOMIC DNA]</scope>
    <source>
        <strain evidence="9 10">Mada1488</strain>
    </source>
</reference>
<dbReference type="FunFam" id="1.10.287.950:FF:000001">
    <property type="entry name" value="Methyl-accepting chemotaxis sensory transducer"/>
    <property type="match status" value="1"/>
</dbReference>
<comment type="similarity">
    <text evidence="3">Belongs to the methyl-accepting chemotaxis (MCP) protein family.</text>
</comment>
<evidence type="ECO:0000259" key="7">
    <source>
        <dbReference type="PROSITE" id="PS50885"/>
    </source>
</evidence>
<evidence type="ECO:0000313" key="10">
    <source>
        <dbReference type="Proteomes" id="UP000325161"/>
    </source>
</evidence>
<dbReference type="PANTHER" id="PTHR32089">
    <property type="entry name" value="METHYL-ACCEPTING CHEMOTAXIS PROTEIN MCPB"/>
    <property type="match status" value="1"/>
</dbReference>